<dbReference type="SUPFAM" id="SSF53092">
    <property type="entry name" value="Creatinase/prolidase N-terminal domain"/>
    <property type="match status" value="1"/>
</dbReference>
<feature type="domain" description="Aminopeptidase P N-terminal" evidence="7">
    <location>
        <begin position="4"/>
        <end position="162"/>
    </location>
</feature>
<dbReference type="AlphaFoldDB" id="A0A1Y2G5F5"/>
<dbReference type="InterPro" id="IPR029149">
    <property type="entry name" value="Creatin/AminoP/Spt16_N"/>
</dbReference>
<dbReference type="InterPro" id="IPR052433">
    <property type="entry name" value="X-Pro_dipept-like"/>
</dbReference>
<dbReference type="InterPro" id="IPR007865">
    <property type="entry name" value="Aminopep_P_N"/>
</dbReference>
<dbReference type="SUPFAM" id="SSF55920">
    <property type="entry name" value="Creatinase/aminopeptidase"/>
    <property type="match status" value="1"/>
</dbReference>
<dbReference type="Pfam" id="PF05195">
    <property type="entry name" value="AMP_N"/>
    <property type="match status" value="1"/>
</dbReference>
<dbReference type="SMART" id="SM01011">
    <property type="entry name" value="AMP_N"/>
    <property type="match status" value="1"/>
</dbReference>
<keyword evidence="3 6" id="KW-0479">Metal-binding</keyword>
<dbReference type="PANTHER" id="PTHR43226">
    <property type="entry name" value="XAA-PRO AMINOPEPTIDASE 3"/>
    <property type="match status" value="1"/>
</dbReference>
<dbReference type="GO" id="GO:0006508">
    <property type="term" value="P:proteolysis"/>
    <property type="evidence" value="ECO:0007669"/>
    <property type="project" value="TreeGrafter"/>
</dbReference>
<proteinExistence type="inferred from homology"/>
<accession>A0A1Y2G5F5</accession>
<dbReference type="Gene3D" id="3.40.350.10">
    <property type="entry name" value="Creatinase/prolidase N-terminal domain"/>
    <property type="match status" value="1"/>
</dbReference>
<comment type="similarity">
    <text evidence="2 6">Belongs to the peptidase M24B family.</text>
</comment>
<name>A0A1Y2G5F5_9BASI</name>
<dbReference type="InterPro" id="IPR000994">
    <property type="entry name" value="Pept_M24"/>
</dbReference>
<dbReference type="PROSITE" id="PS00491">
    <property type="entry name" value="PROLINE_PEPTIDASE"/>
    <property type="match status" value="1"/>
</dbReference>
<dbReference type="InterPro" id="IPR036005">
    <property type="entry name" value="Creatinase/aminopeptidase-like"/>
</dbReference>
<comment type="caution">
    <text evidence="8">The sequence shown here is derived from an EMBL/GenBank/DDBJ whole genome shotgun (WGS) entry which is preliminary data.</text>
</comment>
<dbReference type="OrthoDB" id="10261878at2759"/>
<reference evidence="8 9" key="1">
    <citation type="submission" date="2016-07" db="EMBL/GenBank/DDBJ databases">
        <title>Pervasive Adenine N6-methylation of Active Genes in Fungi.</title>
        <authorList>
            <consortium name="DOE Joint Genome Institute"/>
            <person name="Mondo S.J."/>
            <person name="Dannebaum R.O."/>
            <person name="Kuo R.C."/>
            <person name="Labutti K."/>
            <person name="Haridas S."/>
            <person name="Kuo A."/>
            <person name="Salamov A."/>
            <person name="Ahrendt S.R."/>
            <person name="Lipzen A."/>
            <person name="Sullivan W."/>
            <person name="Andreopoulos W.B."/>
            <person name="Clum A."/>
            <person name="Lindquist E."/>
            <person name="Daum C."/>
            <person name="Ramamoorthy G.K."/>
            <person name="Gryganskyi A."/>
            <person name="Culley D."/>
            <person name="Magnuson J.K."/>
            <person name="James T.Y."/>
            <person name="O'Malley M.A."/>
            <person name="Stajich J.E."/>
            <person name="Spatafora J.W."/>
            <person name="Visel A."/>
            <person name="Grigoriev I.V."/>
        </authorList>
    </citation>
    <scope>NUCLEOTIDE SEQUENCE [LARGE SCALE GENOMIC DNA]</scope>
    <source>
        <strain evidence="8 9">62-1032</strain>
    </source>
</reference>
<evidence type="ECO:0000259" key="7">
    <source>
        <dbReference type="SMART" id="SM01011"/>
    </source>
</evidence>
<dbReference type="CDD" id="cd01087">
    <property type="entry name" value="Prolidase"/>
    <property type="match status" value="1"/>
</dbReference>
<evidence type="ECO:0000256" key="2">
    <source>
        <dbReference type="ARBA" id="ARBA00008766"/>
    </source>
</evidence>
<dbReference type="EMBL" id="MCGR01000002">
    <property type="protein sequence ID" value="ORY91732.1"/>
    <property type="molecule type" value="Genomic_DNA"/>
</dbReference>
<keyword evidence="9" id="KW-1185">Reference proteome</keyword>
<dbReference type="Pfam" id="PF00557">
    <property type="entry name" value="Peptidase_M24"/>
    <property type="match status" value="1"/>
</dbReference>
<dbReference type="GO" id="GO:0070006">
    <property type="term" value="F:metalloaminopeptidase activity"/>
    <property type="evidence" value="ECO:0007669"/>
    <property type="project" value="InterPro"/>
</dbReference>
<dbReference type="Gene3D" id="3.90.230.10">
    <property type="entry name" value="Creatinase/methionine aminopeptidase superfamily"/>
    <property type="match status" value="1"/>
</dbReference>
<dbReference type="Proteomes" id="UP000193467">
    <property type="component" value="Unassembled WGS sequence"/>
</dbReference>
<comment type="cofactor">
    <cofactor evidence="1">
        <name>Mn(2+)</name>
        <dbReference type="ChEBI" id="CHEBI:29035"/>
    </cofactor>
</comment>
<dbReference type="InterPro" id="IPR001131">
    <property type="entry name" value="Peptidase_M24B_aminopep-P_CS"/>
</dbReference>
<dbReference type="PANTHER" id="PTHR43226:SF1">
    <property type="entry name" value="XAA-PRO DIPEPTIDASE"/>
    <property type="match status" value="1"/>
</dbReference>
<evidence type="ECO:0000256" key="5">
    <source>
        <dbReference type="ARBA" id="ARBA00023211"/>
    </source>
</evidence>
<dbReference type="STRING" id="106004.A0A1Y2G5F5"/>
<keyword evidence="5" id="KW-0464">Manganese</keyword>
<evidence type="ECO:0000313" key="9">
    <source>
        <dbReference type="Proteomes" id="UP000193467"/>
    </source>
</evidence>
<evidence type="ECO:0000256" key="4">
    <source>
        <dbReference type="ARBA" id="ARBA00022801"/>
    </source>
</evidence>
<evidence type="ECO:0000256" key="3">
    <source>
        <dbReference type="ARBA" id="ARBA00022723"/>
    </source>
</evidence>
<sequence>MAAFPLNHAHLLVNRLLALNPGPAFHWVVLHGERVSCRNDTDVERTFRQESNFAYLSGCEVPGAAYTLGYEHEGGAFNAAKLQTKLHLPEVDPAEVMWCGFPPSADELSKSLTFSEITTGWTSVSLYPPKPQNEGLRTFIHTLPWTRAPTAVVSSINGPTSTTQYLIKALHEARRNKTEYELTLMRKASAITGEAHTALMAAVGYGSVTDENAAEAVFTSVCRKRGSKHQAYTPIMASGTSAGTLHYVANDRPFPTTAPGSLLLVDAGAEFQNYAADVTRCIPIGNDGRFTKECREIYELVLLMQEEGFKMIRPGADWEAIQRKMHDVLARGLLKLGIFVAGDVKGSEDEVVAAIIKSGATTAFYPHGVGHLLGLDVHDVGGLPEGKSTDPLLRYLRLRVPLEVGFVVTCEPGAYFNRHLLAPYKNSPFIDHAKVEEYFYVGGVRIEDNLLVTVDGYENLTPATLPKTVEQIEKLTARR</sequence>
<evidence type="ECO:0000256" key="1">
    <source>
        <dbReference type="ARBA" id="ARBA00001936"/>
    </source>
</evidence>
<gene>
    <name evidence="8" type="ORF">BCR35DRAFT_299035</name>
</gene>
<dbReference type="GO" id="GO:0030145">
    <property type="term" value="F:manganese ion binding"/>
    <property type="evidence" value="ECO:0007669"/>
    <property type="project" value="InterPro"/>
</dbReference>
<protein>
    <submittedName>
        <fullName evidence="8">Peptidase M24, structural domain-containing protein</fullName>
    </submittedName>
</protein>
<evidence type="ECO:0000256" key="6">
    <source>
        <dbReference type="RuleBase" id="RU000590"/>
    </source>
</evidence>
<evidence type="ECO:0000313" key="8">
    <source>
        <dbReference type="EMBL" id="ORY91732.1"/>
    </source>
</evidence>
<keyword evidence="4" id="KW-0378">Hydrolase</keyword>
<dbReference type="InParanoid" id="A0A1Y2G5F5"/>
<organism evidence="8 9">
    <name type="scientific">Leucosporidium creatinivorum</name>
    <dbReference type="NCBI Taxonomy" id="106004"/>
    <lineage>
        <taxon>Eukaryota</taxon>
        <taxon>Fungi</taxon>
        <taxon>Dikarya</taxon>
        <taxon>Basidiomycota</taxon>
        <taxon>Pucciniomycotina</taxon>
        <taxon>Microbotryomycetes</taxon>
        <taxon>Leucosporidiales</taxon>
        <taxon>Leucosporidium</taxon>
    </lineage>
</organism>